<dbReference type="Gene3D" id="3.30.450.20">
    <property type="entry name" value="PAS domain"/>
    <property type="match status" value="1"/>
</dbReference>
<feature type="transmembrane region" description="Helical" evidence="12">
    <location>
        <begin position="282"/>
        <end position="304"/>
    </location>
</feature>
<accession>A0A6J4U3N3</accession>
<evidence type="ECO:0000256" key="11">
    <source>
        <dbReference type="ARBA" id="ARBA00023136"/>
    </source>
</evidence>
<dbReference type="SUPFAM" id="SSF55874">
    <property type="entry name" value="ATPase domain of HSP90 chaperone/DNA topoisomerase II/histidine kinase"/>
    <property type="match status" value="1"/>
</dbReference>
<evidence type="ECO:0000256" key="1">
    <source>
        <dbReference type="ARBA" id="ARBA00000085"/>
    </source>
</evidence>
<proteinExistence type="predicted"/>
<dbReference type="Gene3D" id="6.10.340.10">
    <property type="match status" value="1"/>
</dbReference>
<name>A0A6J4U3N3_9BACT</name>
<comment type="catalytic activity">
    <reaction evidence="1">
        <text>ATP + protein L-histidine = ADP + protein N-phospho-L-histidine.</text>
        <dbReference type="EC" id="2.7.13.3"/>
    </reaction>
</comment>
<keyword evidence="4" id="KW-1003">Cell membrane</keyword>
<evidence type="ECO:0000256" key="6">
    <source>
        <dbReference type="ARBA" id="ARBA00022679"/>
    </source>
</evidence>
<dbReference type="InterPro" id="IPR003660">
    <property type="entry name" value="HAMP_dom"/>
</dbReference>
<dbReference type="InterPro" id="IPR033479">
    <property type="entry name" value="dCache_1"/>
</dbReference>
<keyword evidence="10" id="KW-0902">Two-component regulatory system</keyword>
<dbReference type="Pfam" id="PF02743">
    <property type="entry name" value="dCache_1"/>
    <property type="match status" value="1"/>
</dbReference>
<dbReference type="InterPro" id="IPR003594">
    <property type="entry name" value="HATPase_dom"/>
</dbReference>
<dbReference type="PANTHER" id="PTHR24421:SF37">
    <property type="entry name" value="SENSOR HISTIDINE KINASE NARS"/>
    <property type="match status" value="1"/>
</dbReference>
<dbReference type="GO" id="GO:0046983">
    <property type="term" value="F:protein dimerization activity"/>
    <property type="evidence" value="ECO:0007669"/>
    <property type="project" value="InterPro"/>
</dbReference>
<keyword evidence="5" id="KW-0597">Phosphoprotein</keyword>
<sequence>MGPSWSLRTRFVLVAAACLLPLLGLTLYIFVQTLSQGREQLLQAQSATAEVVAQVVAATLDETGRMLDEVATVERIRKLEADGSAEVLEQFKRARPNLYGMFLVDGQGELVASTGFDPDPLRAAPSFRDAVDRALTLGEHGISNALTTTDASMVALTAPIRPRDGEDGQPAGAVGALLSVDRLRDTVLPFARGDTVIAIVSQGEILAIQGTGLDEAALSASLAQPVAQAVSGALWTESYADETGLERLAASAPVPGVDWATLVTHPSPVAAAPGRMLLERGLFALGLAALATLALVLALGEWIARPLRQLTGQATAIRQGDFAPLPIPSGPGEIRELGEAFGEMSDRLAVQMGALEAARAAGDAQAEQMRELNRRTIRLQEDERRRIAGDIHDAVSPLITGALYQARALQLSNGHVPAANGNGTGPDPGGDGLAAIGDLLNRATDELHNVVFALRPPDLDDLGVVAAIERYMDQVRRAGLNCHLEVEGEPPALTPEVRLAIYRIVQEALHNALRHAAADDAVVRIEATEDRLRVTIRDNGAGFNPDIAARPTSLGLLSMRERAAAIGASFAIASRPGDGTTISVERRMDPEPRDEVGLEPAAAVPVAIGEGVPA</sequence>
<evidence type="ECO:0000313" key="15">
    <source>
        <dbReference type="EMBL" id="CAA9537533.1"/>
    </source>
</evidence>
<dbReference type="Pfam" id="PF00672">
    <property type="entry name" value="HAMP"/>
    <property type="match status" value="1"/>
</dbReference>
<dbReference type="PANTHER" id="PTHR24421">
    <property type="entry name" value="NITRATE/NITRITE SENSOR PROTEIN NARX-RELATED"/>
    <property type="match status" value="1"/>
</dbReference>
<organism evidence="15">
    <name type="scientific">uncultured Thermomicrobiales bacterium</name>
    <dbReference type="NCBI Taxonomy" id="1645740"/>
    <lineage>
        <taxon>Bacteria</taxon>
        <taxon>Pseudomonadati</taxon>
        <taxon>Thermomicrobiota</taxon>
        <taxon>Thermomicrobia</taxon>
        <taxon>Thermomicrobiales</taxon>
        <taxon>environmental samples</taxon>
    </lineage>
</organism>
<dbReference type="EMBL" id="CADCWF010000020">
    <property type="protein sequence ID" value="CAA9537533.1"/>
    <property type="molecule type" value="Genomic_DNA"/>
</dbReference>
<dbReference type="GO" id="GO:0000155">
    <property type="term" value="F:phosphorelay sensor kinase activity"/>
    <property type="evidence" value="ECO:0007669"/>
    <property type="project" value="InterPro"/>
</dbReference>
<dbReference type="PROSITE" id="PS50885">
    <property type="entry name" value="HAMP"/>
    <property type="match status" value="1"/>
</dbReference>
<keyword evidence="8" id="KW-0418">Kinase</keyword>
<dbReference type="InterPro" id="IPR036890">
    <property type="entry name" value="HATPase_C_sf"/>
</dbReference>
<dbReference type="Gene3D" id="3.30.565.10">
    <property type="entry name" value="Histidine kinase-like ATPase, C-terminal domain"/>
    <property type="match status" value="1"/>
</dbReference>
<keyword evidence="7 12" id="KW-0812">Transmembrane</keyword>
<reference evidence="15" key="1">
    <citation type="submission" date="2020-02" db="EMBL/GenBank/DDBJ databases">
        <authorList>
            <person name="Meier V. D."/>
        </authorList>
    </citation>
    <scope>NUCLEOTIDE SEQUENCE</scope>
    <source>
        <strain evidence="15">AVDCRST_MAG59</strain>
    </source>
</reference>
<evidence type="ECO:0000256" key="12">
    <source>
        <dbReference type="SAM" id="Phobius"/>
    </source>
</evidence>
<feature type="domain" description="HAMP" evidence="14">
    <location>
        <begin position="301"/>
        <end position="353"/>
    </location>
</feature>
<feature type="domain" description="Histidine kinase" evidence="13">
    <location>
        <begin position="501"/>
        <end position="590"/>
    </location>
</feature>
<keyword evidence="9 12" id="KW-1133">Transmembrane helix</keyword>
<keyword evidence="11 12" id="KW-0472">Membrane</keyword>
<evidence type="ECO:0000256" key="8">
    <source>
        <dbReference type="ARBA" id="ARBA00022777"/>
    </source>
</evidence>
<dbReference type="PROSITE" id="PS50109">
    <property type="entry name" value="HIS_KIN"/>
    <property type="match status" value="1"/>
</dbReference>
<keyword evidence="6" id="KW-0808">Transferase</keyword>
<dbReference type="CDD" id="cd16917">
    <property type="entry name" value="HATPase_UhpB-NarQ-NarX-like"/>
    <property type="match status" value="1"/>
</dbReference>
<gene>
    <name evidence="15" type="ORF">AVDCRST_MAG59-462</name>
</gene>
<dbReference type="SMART" id="SM00304">
    <property type="entry name" value="HAMP"/>
    <property type="match status" value="1"/>
</dbReference>
<evidence type="ECO:0000259" key="14">
    <source>
        <dbReference type="PROSITE" id="PS50885"/>
    </source>
</evidence>
<comment type="subcellular location">
    <subcellularLocation>
        <location evidence="2">Cell membrane</location>
        <topology evidence="2">Multi-pass membrane protein</topology>
    </subcellularLocation>
</comment>
<protein>
    <recommendedName>
        <fullName evidence="3">histidine kinase</fullName>
        <ecNumber evidence="3">2.7.13.3</ecNumber>
    </recommendedName>
</protein>
<dbReference type="InterPro" id="IPR050482">
    <property type="entry name" value="Sensor_HK_TwoCompSys"/>
</dbReference>
<dbReference type="Gene3D" id="1.20.5.1930">
    <property type="match status" value="1"/>
</dbReference>
<feature type="transmembrane region" description="Helical" evidence="12">
    <location>
        <begin position="12"/>
        <end position="31"/>
    </location>
</feature>
<dbReference type="SMART" id="SM00387">
    <property type="entry name" value="HATPase_c"/>
    <property type="match status" value="1"/>
</dbReference>
<dbReference type="CDD" id="cd06225">
    <property type="entry name" value="HAMP"/>
    <property type="match status" value="1"/>
</dbReference>
<dbReference type="Pfam" id="PF02518">
    <property type="entry name" value="HATPase_c"/>
    <property type="match status" value="1"/>
</dbReference>
<evidence type="ECO:0000256" key="4">
    <source>
        <dbReference type="ARBA" id="ARBA00022475"/>
    </source>
</evidence>
<dbReference type="Pfam" id="PF07730">
    <property type="entry name" value="HisKA_3"/>
    <property type="match status" value="1"/>
</dbReference>
<evidence type="ECO:0000256" key="9">
    <source>
        <dbReference type="ARBA" id="ARBA00022989"/>
    </source>
</evidence>
<dbReference type="AlphaFoldDB" id="A0A6J4U3N3"/>
<dbReference type="SUPFAM" id="SSF158472">
    <property type="entry name" value="HAMP domain-like"/>
    <property type="match status" value="1"/>
</dbReference>
<evidence type="ECO:0000256" key="10">
    <source>
        <dbReference type="ARBA" id="ARBA00023012"/>
    </source>
</evidence>
<dbReference type="EC" id="2.7.13.3" evidence="3"/>
<evidence type="ECO:0000256" key="7">
    <source>
        <dbReference type="ARBA" id="ARBA00022692"/>
    </source>
</evidence>
<dbReference type="InterPro" id="IPR011712">
    <property type="entry name" value="Sig_transdc_His_kin_sub3_dim/P"/>
</dbReference>
<evidence type="ECO:0000256" key="3">
    <source>
        <dbReference type="ARBA" id="ARBA00012438"/>
    </source>
</evidence>
<dbReference type="InterPro" id="IPR005467">
    <property type="entry name" value="His_kinase_dom"/>
</dbReference>
<evidence type="ECO:0000256" key="5">
    <source>
        <dbReference type="ARBA" id="ARBA00022553"/>
    </source>
</evidence>
<evidence type="ECO:0000259" key="13">
    <source>
        <dbReference type="PROSITE" id="PS50109"/>
    </source>
</evidence>
<dbReference type="CDD" id="cd18773">
    <property type="entry name" value="PDC1_HK_sensor"/>
    <property type="match status" value="1"/>
</dbReference>
<dbReference type="GO" id="GO:0005886">
    <property type="term" value="C:plasma membrane"/>
    <property type="evidence" value="ECO:0007669"/>
    <property type="project" value="UniProtKB-SubCell"/>
</dbReference>
<evidence type="ECO:0000256" key="2">
    <source>
        <dbReference type="ARBA" id="ARBA00004651"/>
    </source>
</evidence>